<name>A0ABQ9D2D4_9PASS</name>
<sequence length="125" mass="15016">MDQLLAKAKRISDWQFLWDKVVEKWRNTCTTPAAVRAEEREFERVTVLQTSGSVKKEQEMLQVSEQQPMEVHGGADIHLQPPQWSRFPQIWKRNQQTWMLLQTYYLNCNAKWTMKGLKEMKDRKY</sequence>
<comment type="caution">
    <text evidence="1">The sequence shown here is derived from an EMBL/GenBank/DDBJ whole genome shotgun (WGS) entry which is preliminary data.</text>
</comment>
<protein>
    <submittedName>
        <fullName evidence="1">Uncharacterized protein</fullName>
    </submittedName>
</protein>
<evidence type="ECO:0000313" key="1">
    <source>
        <dbReference type="EMBL" id="KAJ7410797.1"/>
    </source>
</evidence>
<dbReference type="EMBL" id="WHWB01034384">
    <property type="protein sequence ID" value="KAJ7410797.1"/>
    <property type="molecule type" value="Genomic_DNA"/>
</dbReference>
<dbReference type="Proteomes" id="UP001145742">
    <property type="component" value="Unassembled WGS sequence"/>
</dbReference>
<evidence type="ECO:0000313" key="2">
    <source>
        <dbReference type="Proteomes" id="UP001145742"/>
    </source>
</evidence>
<gene>
    <name evidence="1" type="ORF">WISP_106218</name>
</gene>
<proteinExistence type="predicted"/>
<reference evidence="1" key="1">
    <citation type="submission" date="2019-10" db="EMBL/GenBank/DDBJ databases">
        <authorList>
            <person name="Soares A.E.R."/>
            <person name="Aleixo A."/>
            <person name="Schneider P."/>
            <person name="Miyaki C.Y."/>
            <person name="Schneider M.P."/>
            <person name="Mello C."/>
            <person name="Vasconcelos A.T.R."/>
        </authorList>
    </citation>
    <scope>NUCLEOTIDE SEQUENCE</scope>
    <source>
        <tissue evidence="1">Muscle</tissue>
    </source>
</reference>
<organism evidence="1 2">
    <name type="scientific">Willisornis vidua</name>
    <name type="common">Xingu scale-backed antbird</name>
    <dbReference type="NCBI Taxonomy" id="1566151"/>
    <lineage>
        <taxon>Eukaryota</taxon>
        <taxon>Metazoa</taxon>
        <taxon>Chordata</taxon>
        <taxon>Craniata</taxon>
        <taxon>Vertebrata</taxon>
        <taxon>Euteleostomi</taxon>
        <taxon>Archelosauria</taxon>
        <taxon>Archosauria</taxon>
        <taxon>Dinosauria</taxon>
        <taxon>Saurischia</taxon>
        <taxon>Theropoda</taxon>
        <taxon>Coelurosauria</taxon>
        <taxon>Aves</taxon>
        <taxon>Neognathae</taxon>
        <taxon>Neoaves</taxon>
        <taxon>Telluraves</taxon>
        <taxon>Australaves</taxon>
        <taxon>Passeriformes</taxon>
        <taxon>Thamnophilidae</taxon>
        <taxon>Willisornis</taxon>
    </lineage>
</organism>
<accession>A0ABQ9D2D4</accession>
<keyword evidence="2" id="KW-1185">Reference proteome</keyword>